<feature type="region of interest" description="Disordered" evidence="1">
    <location>
        <begin position="102"/>
        <end position="129"/>
    </location>
</feature>
<accession>A0A1Y1MV69</accession>
<dbReference type="OrthoDB" id="6767181at2759"/>
<sequence>MSSNNSFDAFIPILENDSQSELFENIFECTINNTNNEFNISEVHALLASWGFNEIIIKKISDAKLSLWHLSVIEDSDIDVLFPLSELADRVKFKACLKGWRQGNSHSRASTPSCTSSTSTSSVVNSEEEGGPIKSVAEILKESVRGQNILQKFSEIGSLAEEDRKEIVNIIVEGHLFSRKKGLGIFLINKYAEDIVKQFPGEIKDTYYVPRKLGGHPKGKLYDRVRNSKHTLTKKGLIKNNKSQSAAAQAPNTQPSTHLHLNNKQVTEDDKEIKAWLKYNKEDDDWENIFKKWQSTSHLRVQECQRRVFTEILEDWPLYKHATKGHILIDCDFEQIFPGRLNKLFYKWQNFVKAALEIYPSAIKDKKGIEQLTAIRRDSVNEDYKNYKLIELLHCILKPSCRIKKVDKNIWKPSIVDSQFSQVQVIASVGDLQRKIAERNEKYHKVGLKVQPFIILIQNDGINFEYYVWVESMIHKFETFLKALDYCFKNFHCFNFQYPKECELVWTFIQKFFFEIDAEYDINCPQLSTIIATFKNFEK</sequence>
<dbReference type="AlphaFoldDB" id="A0A1Y1MV69"/>
<evidence type="ECO:0000313" key="2">
    <source>
        <dbReference type="EMBL" id="JAV89048.1"/>
    </source>
</evidence>
<organism evidence="2">
    <name type="scientific">Photinus pyralis</name>
    <name type="common">Common eastern firefly</name>
    <name type="synonym">Lampyris pyralis</name>
    <dbReference type="NCBI Taxonomy" id="7054"/>
    <lineage>
        <taxon>Eukaryota</taxon>
        <taxon>Metazoa</taxon>
        <taxon>Ecdysozoa</taxon>
        <taxon>Arthropoda</taxon>
        <taxon>Hexapoda</taxon>
        <taxon>Insecta</taxon>
        <taxon>Pterygota</taxon>
        <taxon>Neoptera</taxon>
        <taxon>Endopterygota</taxon>
        <taxon>Coleoptera</taxon>
        <taxon>Polyphaga</taxon>
        <taxon>Elateriformia</taxon>
        <taxon>Elateroidea</taxon>
        <taxon>Lampyridae</taxon>
        <taxon>Lampyrinae</taxon>
        <taxon>Photinus</taxon>
    </lineage>
</organism>
<dbReference type="PANTHER" id="PTHR31025:SF9">
    <property type="entry name" value="SI:DKEY-286J15.1"/>
    <property type="match status" value="1"/>
</dbReference>
<dbReference type="EMBL" id="GEZM01021259">
    <property type="protein sequence ID" value="JAV89048.1"/>
    <property type="molecule type" value="Transcribed_RNA"/>
</dbReference>
<feature type="compositionally biased region" description="Polar residues" evidence="1">
    <location>
        <begin position="240"/>
        <end position="262"/>
    </location>
</feature>
<dbReference type="RefSeq" id="XP_031351240.1">
    <property type="nucleotide sequence ID" value="XM_031495380.1"/>
</dbReference>
<dbReference type="GeneID" id="116176660"/>
<dbReference type="KEGG" id="ppyr:116176660"/>
<evidence type="ECO:0000256" key="1">
    <source>
        <dbReference type="SAM" id="MobiDB-lite"/>
    </source>
</evidence>
<dbReference type="PANTHER" id="PTHR31025">
    <property type="entry name" value="SI:CH211-196P9.1-RELATED"/>
    <property type="match status" value="1"/>
</dbReference>
<feature type="region of interest" description="Disordered" evidence="1">
    <location>
        <begin position="233"/>
        <end position="262"/>
    </location>
</feature>
<proteinExistence type="predicted"/>
<feature type="compositionally biased region" description="Low complexity" evidence="1">
    <location>
        <begin position="105"/>
        <end position="122"/>
    </location>
</feature>
<name>A0A1Y1MV69_PHOPY</name>
<protein>
    <submittedName>
        <fullName evidence="2">Uncharacterized protein</fullName>
    </submittedName>
</protein>
<reference evidence="2" key="1">
    <citation type="journal article" date="2016" name="Sci. Rep.">
        <title>Molecular characterization of firefly nuptial gifts: a multi-omics approach sheds light on postcopulatory sexual selection.</title>
        <authorList>
            <person name="Al-Wathiqui N."/>
            <person name="Fallon T.R."/>
            <person name="South A."/>
            <person name="Weng J.K."/>
            <person name="Lewis S.M."/>
        </authorList>
    </citation>
    <scope>NUCLEOTIDE SEQUENCE</scope>
</reference>